<dbReference type="EMBL" id="QXGH01000016">
    <property type="protein sequence ID" value="RHW26702.1"/>
    <property type="molecule type" value="Genomic_DNA"/>
</dbReference>
<feature type="transmembrane region" description="Helical" evidence="1">
    <location>
        <begin position="6"/>
        <end position="23"/>
    </location>
</feature>
<evidence type="ECO:0000256" key="1">
    <source>
        <dbReference type="SAM" id="Phobius"/>
    </source>
</evidence>
<dbReference type="AlphaFoldDB" id="A0A417Y227"/>
<feature type="transmembrane region" description="Helical" evidence="1">
    <location>
        <begin position="110"/>
        <end position="131"/>
    </location>
</feature>
<keyword evidence="1" id="KW-0812">Transmembrane</keyword>
<name>A0A417Y227_9ACTN</name>
<evidence type="ECO:0000313" key="3">
    <source>
        <dbReference type="Proteomes" id="UP000283644"/>
    </source>
</evidence>
<feature type="transmembrane region" description="Helical" evidence="1">
    <location>
        <begin position="35"/>
        <end position="60"/>
    </location>
</feature>
<keyword evidence="1" id="KW-1133">Transmembrane helix</keyword>
<keyword evidence="1" id="KW-0472">Membrane</keyword>
<reference evidence="2 3" key="1">
    <citation type="submission" date="2018-09" db="EMBL/GenBank/DDBJ databases">
        <title>Genome sequencing of Nocardioides immobilis CCTCC AB 2017083 for comparison to Nocardioides silvaticus.</title>
        <authorList>
            <person name="Li C."/>
            <person name="Wang G."/>
        </authorList>
    </citation>
    <scope>NUCLEOTIDE SEQUENCE [LARGE SCALE GENOMIC DNA]</scope>
    <source>
        <strain evidence="2 3">CCTCC AB 2017083</strain>
    </source>
</reference>
<evidence type="ECO:0000313" key="2">
    <source>
        <dbReference type="EMBL" id="RHW26702.1"/>
    </source>
</evidence>
<gene>
    <name evidence="2" type="ORF">D0Z08_13150</name>
</gene>
<proteinExistence type="predicted"/>
<protein>
    <recommendedName>
        <fullName evidence="4">DUF5134 domain-containing protein</fullName>
    </recommendedName>
</protein>
<feature type="transmembrane region" description="Helical" evidence="1">
    <location>
        <begin position="66"/>
        <end position="89"/>
    </location>
</feature>
<comment type="caution">
    <text evidence="2">The sequence shown here is derived from an EMBL/GenBank/DDBJ whole genome shotgun (WGS) entry which is preliminary data.</text>
</comment>
<organism evidence="2 3">
    <name type="scientific">Nocardioides immobilis</name>
    <dbReference type="NCBI Taxonomy" id="2049295"/>
    <lineage>
        <taxon>Bacteria</taxon>
        <taxon>Bacillati</taxon>
        <taxon>Actinomycetota</taxon>
        <taxon>Actinomycetes</taxon>
        <taxon>Propionibacteriales</taxon>
        <taxon>Nocardioidaceae</taxon>
        <taxon>Nocardioides</taxon>
    </lineage>
</organism>
<accession>A0A417Y227</accession>
<evidence type="ECO:0008006" key="4">
    <source>
        <dbReference type="Google" id="ProtNLM"/>
    </source>
</evidence>
<keyword evidence="3" id="KW-1185">Reference proteome</keyword>
<sequence length="137" mass="14691">MNLDNAVWMLTGLAAVVVLLTRMRLSNEHAQSGHALVPLAIVNAHTVVGVLALGVWVYYLTSPEDLVGVVALVVWWIEVAIGLLILGRWMSRPGKHAADTTGDSWAQGPALSILGHVGMLLGISFFTWVVIADRLSA</sequence>
<dbReference type="Proteomes" id="UP000283644">
    <property type="component" value="Unassembled WGS sequence"/>
</dbReference>